<dbReference type="InterPro" id="IPR046357">
    <property type="entry name" value="PPIase_dom_sf"/>
</dbReference>
<name>A0A2W1MY45_9FLAO</name>
<evidence type="ECO:0000313" key="8">
    <source>
        <dbReference type="EMBL" id="PZE16110.1"/>
    </source>
</evidence>
<evidence type="ECO:0000256" key="5">
    <source>
        <dbReference type="PROSITE-ProRule" id="PRU00277"/>
    </source>
</evidence>
<evidence type="ECO:0000259" key="7">
    <source>
        <dbReference type="PROSITE" id="PS50059"/>
    </source>
</evidence>
<dbReference type="PROSITE" id="PS50059">
    <property type="entry name" value="FKBP_PPIASE"/>
    <property type="match status" value="1"/>
</dbReference>
<dbReference type="PANTHER" id="PTHR43811:SF57">
    <property type="entry name" value="FKBP-TYPE PEPTIDYL-PROLYL CIS-TRANS ISOMERASE FKPA-RELATED"/>
    <property type="match status" value="1"/>
</dbReference>
<accession>A0A2W1MY45</accession>
<proteinExistence type="inferred from homology"/>
<evidence type="ECO:0000313" key="9">
    <source>
        <dbReference type="Proteomes" id="UP000249248"/>
    </source>
</evidence>
<evidence type="ECO:0000256" key="1">
    <source>
        <dbReference type="ARBA" id="ARBA00000971"/>
    </source>
</evidence>
<dbReference type="GO" id="GO:0003755">
    <property type="term" value="F:peptidyl-prolyl cis-trans isomerase activity"/>
    <property type="evidence" value="ECO:0007669"/>
    <property type="project" value="UniProtKB-UniRule"/>
</dbReference>
<dbReference type="EMBL" id="QKSB01000012">
    <property type="protein sequence ID" value="PZE16110.1"/>
    <property type="molecule type" value="Genomic_DNA"/>
</dbReference>
<keyword evidence="3 5" id="KW-0697">Rotamase</keyword>
<dbReference type="EC" id="5.2.1.8" evidence="6"/>
<dbReference type="InterPro" id="IPR036944">
    <property type="entry name" value="PPIase_FKBP_N_sf"/>
</dbReference>
<gene>
    <name evidence="8" type="ORF">DNU06_14710</name>
</gene>
<reference evidence="8 9" key="1">
    <citation type="submission" date="2018-06" db="EMBL/GenBank/DDBJ databases">
        <title>The draft genome sequence of Crocinitomix sp. SM1701.</title>
        <authorList>
            <person name="Zhang X."/>
        </authorList>
    </citation>
    <scope>NUCLEOTIDE SEQUENCE [LARGE SCALE GENOMIC DNA]</scope>
    <source>
        <strain evidence="8 9">SM1701</strain>
    </source>
</reference>
<comment type="catalytic activity">
    <reaction evidence="1 5 6">
        <text>[protein]-peptidylproline (omega=180) = [protein]-peptidylproline (omega=0)</text>
        <dbReference type="Rhea" id="RHEA:16237"/>
        <dbReference type="Rhea" id="RHEA-COMP:10747"/>
        <dbReference type="Rhea" id="RHEA-COMP:10748"/>
        <dbReference type="ChEBI" id="CHEBI:83833"/>
        <dbReference type="ChEBI" id="CHEBI:83834"/>
        <dbReference type="EC" id="5.2.1.8"/>
    </reaction>
</comment>
<organism evidence="8 9">
    <name type="scientific">Putridiphycobacter roseus</name>
    <dbReference type="NCBI Taxonomy" id="2219161"/>
    <lineage>
        <taxon>Bacteria</taxon>
        <taxon>Pseudomonadati</taxon>
        <taxon>Bacteroidota</taxon>
        <taxon>Flavobacteriia</taxon>
        <taxon>Flavobacteriales</taxon>
        <taxon>Crocinitomicaceae</taxon>
        <taxon>Putridiphycobacter</taxon>
    </lineage>
</organism>
<dbReference type="InterPro" id="IPR001179">
    <property type="entry name" value="PPIase_FKBP_dom"/>
</dbReference>
<dbReference type="Proteomes" id="UP000249248">
    <property type="component" value="Unassembled WGS sequence"/>
</dbReference>
<comment type="similarity">
    <text evidence="2 6">Belongs to the FKBP-type PPIase family.</text>
</comment>
<dbReference type="AlphaFoldDB" id="A0A2W1MY45"/>
<dbReference type="PANTHER" id="PTHR43811">
    <property type="entry name" value="FKBP-TYPE PEPTIDYL-PROLYL CIS-TRANS ISOMERASE FKPA"/>
    <property type="match status" value="1"/>
</dbReference>
<sequence length="209" mass="23162">MEDGSVDSSKVSRSIGSYAIGVNEAIVLVSSFVDKHIENEIVPMTLVKGIQDGFNGVETNYSLEDAQFDLTTYYADLNKKAGEAFLSKNKENPAVVETASGLQYKIFEEGNGVKPNTTDSVAVYYVGRFITGEEFESTIGLESPVRFSLFQVIKGWTEGIQLMREGAKYRFYVPYTLAYGEEGGGPIEPYSALMFDIELVKVIKYQPNH</sequence>
<evidence type="ECO:0000256" key="4">
    <source>
        <dbReference type="ARBA" id="ARBA00023235"/>
    </source>
</evidence>
<dbReference type="SUPFAM" id="SSF54534">
    <property type="entry name" value="FKBP-like"/>
    <property type="match status" value="1"/>
</dbReference>
<dbReference type="Pfam" id="PF01346">
    <property type="entry name" value="FKBP_N"/>
    <property type="match status" value="1"/>
</dbReference>
<comment type="caution">
    <text evidence="8">The sequence shown here is derived from an EMBL/GenBank/DDBJ whole genome shotgun (WGS) entry which is preliminary data.</text>
</comment>
<dbReference type="Gene3D" id="3.10.50.40">
    <property type="match status" value="1"/>
</dbReference>
<dbReference type="InterPro" id="IPR000774">
    <property type="entry name" value="PPIase_FKBP_N"/>
</dbReference>
<keyword evidence="4 5" id="KW-0413">Isomerase</keyword>
<dbReference type="GO" id="GO:0006457">
    <property type="term" value="P:protein folding"/>
    <property type="evidence" value="ECO:0007669"/>
    <property type="project" value="InterPro"/>
</dbReference>
<dbReference type="Pfam" id="PF00254">
    <property type="entry name" value="FKBP_C"/>
    <property type="match status" value="1"/>
</dbReference>
<feature type="domain" description="PPIase FKBP-type" evidence="7">
    <location>
        <begin position="118"/>
        <end position="203"/>
    </location>
</feature>
<evidence type="ECO:0000256" key="3">
    <source>
        <dbReference type="ARBA" id="ARBA00023110"/>
    </source>
</evidence>
<dbReference type="Gene3D" id="1.10.287.460">
    <property type="entry name" value="Peptidyl-prolyl cis-trans isomerase, FKBP-type, N-terminal domain"/>
    <property type="match status" value="1"/>
</dbReference>
<evidence type="ECO:0000256" key="2">
    <source>
        <dbReference type="ARBA" id="ARBA00006577"/>
    </source>
</evidence>
<keyword evidence="9" id="KW-1185">Reference proteome</keyword>
<protein>
    <recommendedName>
        <fullName evidence="6">Peptidyl-prolyl cis-trans isomerase</fullName>
        <ecNumber evidence="6">5.2.1.8</ecNumber>
    </recommendedName>
</protein>
<evidence type="ECO:0000256" key="6">
    <source>
        <dbReference type="RuleBase" id="RU003915"/>
    </source>
</evidence>